<evidence type="ECO:0000256" key="9">
    <source>
        <dbReference type="ARBA" id="ARBA00023136"/>
    </source>
</evidence>
<comment type="caution">
    <text evidence="14">The sequence shown here is derived from an EMBL/GenBank/DDBJ whole genome shotgun (WGS) entry which is preliminary data.</text>
</comment>
<name>A0ABD0Z5D6_CARAN</name>
<comment type="similarity">
    <text evidence="3">Belongs to the multicopper oxidase family.</text>
</comment>
<dbReference type="CDD" id="cd13844">
    <property type="entry name" value="CuRO_1_BOD_CotA_like"/>
    <property type="match status" value="1"/>
</dbReference>
<dbReference type="Pfam" id="PF07731">
    <property type="entry name" value="Cu-oxidase_2"/>
    <property type="match status" value="1"/>
</dbReference>
<keyword evidence="5 11" id="KW-0732">Signal</keyword>
<keyword evidence="7" id="KW-0560">Oxidoreductase</keyword>
<reference evidence="14 15" key="1">
    <citation type="submission" date="2024-04" db="EMBL/GenBank/DDBJ databases">
        <title>Genome assembly C_amara_ONT_v2.</title>
        <authorList>
            <person name="Yant L."/>
            <person name="Moore C."/>
            <person name="Slenker M."/>
        </authorList>
    </citation>
    <scope>NUCLEOTIDE SEQUENCE [LARGE SCALE GENOMIC DNA]</scope>
    <source>
        <tissue evidence="14">Leaf</tissue>
    </source>
</reference>
<evidence type="ECO:0000259" key="12">
    <source>
        <dbReference type="Pfam" id="PF00394"/>
    </source>
</evidence>
<evidence type="ECO:0000313" key="15">
    <source>
        <dbReference type="Proteomes" id="UP001558713"/>
    </source>
</evidence>
<dbReference type="AlphaFoldDB" id="A0ABD0Z5D6"/>
<dbReference type="EMBL" id="JBANAX010000884">
    <property type="protein sequence ID" value="KAL1189928.1"/>
    <property type="molecule type" value="Genomic_DNA"/>
</dbReference>
<keyword evidence="4" id="KW-0479">Metal-binding</keyword>
<dbReference type="FunFam" id="2.60.40.420:FF:000087">
    <property type="entry name" value="Spore coat protein A"/>
    <property type="match status" value="1"/>
</dbReference>
<dbReference type="GO" id="GO:0005789">
    <property type="term" value="C:endoplasmic reticulum membrane"/>
    <property type="evidence" value="ECO:0007669"/>
    <property type="project" value="UniProtKB-SubCell"/>
</dbReference>
<dbReference type="GO" id="GO:0046872">
    <property type="term" value="F:metal ion binding"/>
    <property type="evidence" value="ECO:0007669"/>
    <property type="project" value="UniProtKB-KW"/>
</dbReference>
<gene>
    <name evidence="14" type="ORF">V5N11_012688</name>
</gene>
<organism evidence="14 15">
    <name type="scientific">Cardamine amara subsp. amara</name>
    <dbReference type="NCBI Taxonomy" id="228776"/>
    <lineage>
        <taxon>Eukaryota</taxon>
        <taxon>Viridiplantae</taxon>
        <taxon>Streptophyta</taxon>
        <taxon>Embryophyta</taxon>
        <taxon>Tracheophyta</taxon>
        <taxon>Spermatophyta</taxon>
        <taxon>Magnoliopsida</taxon>
        <taxon>eudicotyledons</taxon>
        <taxon>Gunneridae</taxon>
        <taxon>Pentapetalae</taxon>
        <taxon>rosids</taxon>
        <taxon>malvids</taxon>
        <taxon>Brassicales</taxon>
        <taxon>Brassicaceae</taxon>
        <taxon>Cardamineae</taxon>
        <taxon>Cardamine</taxon>
    </lineage>
</organism>
<dbReference type="InterPro" id="IPR011706">
    <property type="entry name" value="Cu-oxidase_C"/>
</dbReference>
<dbReference type="Proteomes" id="UP001558713">
    <property type="component" value="Unassembled WGS sequence"/>
</dbReference>
<sequence>MEFMLCRKTITRFMLLLTATLTLIVAGVKGATEFEDRLFNLEKLEMFVDDLPHLPRLRGYHFVNGSLKPRSIQIGMFFKKWKFHRDLPATRVFAYGLSWHTATVPGPTIEAAYGLDTYVTWQNHLPSSHILPWDNTTSPAIPKHGGIPTVVHLHGGIHEPSSDGNADSWFTAGFNETGKKWTKLTTHYVNKQQPGNMWYHDHAAGLTRVNLLAGLLGAYILRHSSIESPLRLPTGREFDRPLIVFDRGFRRDGSIYMNATGNNPQIHPQWQPEYFGDAIIVNGKAWPRLTVQRRKYRFRIINAANARFFRFFFSNGLRFVVIGSDSAYLPKPVRTKSIILAPSEIADVVVDFSKSKTKTAILANNAAYPYPSGDPVTEENSKVMKFIINDESVSDTSTIPKKLIQYPLADVSTSVRTRYIAMFEYLYKEQTPTHLYINGLPYNAPVREFPKIGTSEVWEVINLTEDNHPLHIHLGLFKVLEQTALIDTETEEFKNCMKKKLDAVKCQISKYARGNKTAVTAHERGWKNVFKMMPGHVTKILVRFSYIHSNKSYSFDATQKPGYVYHCHILDHEDNMMMRPFEMVK</sequence>
<evidence type="ECO:0000259" key="13">
    <source>
        <dbReference type="Pfam" id="PF07731"/>
    </source>
</evidence>
<feature type="signal peptide" evidence="11">
    <location>
        <begin position="1"/>
        <end position="30"/>
    </location>
</feature>
<dbReference type="InterPro" id="IPR008972">
    <property type="entry name" value="Cupredoxin"/>
</dbReference>
<comment type="cofactor">
    <cofactor evidence="1">
        <name>Cu cation</name>
        <dbReference type="ChEBI" id="CHEBI:23378"/>
    </cofactor>
</comment>
<dbReference type="CDD" id="cd13868">
    <property type="entry name" value="CuRO_2_CotA_like"/>
    <property type="match status" value="1"/>
</dbReference>
<dbReference type="InterPro" id="IPR001117">
    <property type="entry name" value="Cu-oxidase_2nd"/>
</dbReference>
<evidence type="ECO:0000256" key="3">
    <source>
        <dbReference type="ARBA" id="ARBA00010609"/>
    </source>
</evidence>
<keyword evidence="6" id="KW-0256">Endoplasmic reticulum</keyword>
<evidence type="ECO:0000256" key="1">
    <source>
        <dbReference type="ARBA" id="ARBA00001935"/>
    </source>
</evidence>
<evidence type="ECO:0000256" key="2">
    <source>
        <dbReference type="ARBA" id="ARBA00004406"/>
    </source>
</evidence>
<dbReference type="GO" id="GO:0016491">
    <property type="term" value="F:oxidoreductase activity"/>
    <property type="evidence" value="ECO:0007669"/>
    <property type="project" value="UniProtKB-KW"/>
</dbReference>
<protein>
    <submittedName>
        <fullName evidence="14">Multicopper oxidase LPR2</fullName>
    </submittedName>
</protein>
<evidence type="ECO:0000256" key="5">
    <source>
        <dbReference type="ARBA" id="ARBA00022729"/>
    </source>
</evidence>
<keyword evidence="9" id="KW-0472">Membrane</keyword>
<evidence type="ECO:0000256" key="11">
    <source>
        <dbReference type="SAM" id="SignalP"/>
    </source>
</evidence>
<dbReference type="PANTHER" id="PTHR48461">
    <property type="entry name" value="MULTICOPPER OXIDASE LPR1-LIKE"/>
    <property type="match status" value="1"/>
</dbReference>
<dbReference type="FunFam" id="2.60.40.420:FF:000102">
    <property type="entry name" value="Multi-copper oxidase type I family protein"/>
    <property type="match status" value="1"/>
</dbReference>
<proteinExistence type="inferred from homology"/>
<evidence type="ECO:0000256" key="10">
    <source>
        <dbReference type="ARBA" id="ARBA00023180"/>
    </source>
</evidence>
<evidence type="ECO:0000256" key="8">
    <source>
        <dbReference type="ARBA" id="ARBA00023008"/>
    </source>
</evidence>
<feature type="domain" description="Plastocyanin-like" evidence="12">
    <location>
        <begin position="276"/>
        <end position="363"/>
    </location>
</feature>
<evidence type="ECO:0000256" key="7">
    <source>
        <dbReference type="ARBA" id="ARBA00023002"/>
    </source>
</evidence>
<accession>A0ABD0Z5D6</accession>
<dbReference type="CDD" id="cd13891">
    <property type="entry name" value="CuRO_3_CotA_like"/>
    <property type="match status" value="1"/>
</dbReference>
<dbReference type="PANTHER" id="PTHR48461:SF1">
    <property type="entry name" value="MULTICOPPER OXIDASE LPR1-LIKE"/>
    <property type="match status" value="1"/>
</dbReference>
<keyword evidence="10" id="KW-0325">Glycoprotein</keyword>
<dbReference type="Pfam" id="PF00394">
    <property type="entry name" value="Cu-oxidase"/>
    <property type="match status" value="1"/>
</dbReference>
<evidence type="ECO:0000256" key="6">
    <source>
        <dbReference type="ARBA" id="ARBA00022824"/>
    </source>
</evidence>
<dbReference type="SUPFAM" id="SSF49503">
    <property type="entry name" value="Cupredoxins"/>
    <property type="match status" value="3"/>
</dbReference>
<keyword evidence="8" id="KW-0186">Copper</keyword>
<dbReference type="GO" id="GO:0010073">
    <property type="term" value="P:meristem maintenance"/>
    <property type="evidence" value="ECO:0007669"/>
    <property type="project" value="UniProtKB-ARBA"/>
</dbReference>
<feature type="chain" id="PRO_5044871638" evidence="11">
    <location>
        <begin position="31"/>
        <end position="585"/>
    </location>
</feature>
<evidence type="ECO:0000256" key="4">
    <source>
        <dbReference type="ARBA" id="ARBA00022723"/>
    </source>
</evidence>
<evidence type="ECO:0000313" key="14">
    <source>
        <dbReference type="EMBL" id="KAL1189928.1"/>
    </source>
</evidence>
<feature type="domain" description="Plastocyanin-like" evidence="13">
    <location>
        <begin position="438"/>
        <end position="582"/>
    </location>
</feature>
<comment type="subcellular location">
    <subcellularLocation>
        <location evidence="2">Endoplasmic reticulum membrane</location>
        <topology evidence="2">Peripheral membrane protein</topology>
    </subcellularLocation>
</comment>
<dbReference type="FunFam" id="2.60.40.420:FF:000081">
    <property type="entry name" value="Spore coat protein A"/>
    <property type="match status" value="1"/>
</dbReference>
<keyword evidence="15" id="KW-1185">Reference proteome</keyword>
<dbReference type="InterPro" id="IPR052152">
    <property type="entry name" value="LPR1/LPR2"/>
</dbReference>
<dbReference type="GO" id="GO:0016036">
    <property type="term" value="P:cellular response to phosphate starvation"/>
    <property type="evidence" value="ECO:0007669"/>
    <property type="project" value="UniProtKB-ARBA"/>
</dbReference>
<dbReference type="Gene3D" id="2.60.40.420">
    <property type="entry name" value="Cupredoxins - blue copper proteins"/>
    <property type="match status" value="3"/>
</dbReference>